<evidence type="ECO:0000313" key="1">
    <source>
        <dbReference type="EMBL" id="PWJ81546.1"/>
    </source>
</evidence>
<comment type="caution">
    <text evidence="1">The sequence shown here is derived from an EMBL/GenBank/DDBJ whole genome shotgun (WGS) entry which is preliminary data.</text>
</comment>
<dbReference type="AlphaFoldDB" id="A0A316C0K4"/>
<dbReference type="EMBL" id="QGGG01000010">
    <property type="protein sequence ID" value="PWJ81546.1"/>
    <property type="molecule type" value="Genomic_DNA"/>
</dbReference>
<protein>
    <submittedName>
        <fullName evidence="1">Uncharacterized protein</fullName>
    </submittedName>
</protein>
<dbReference type="RefSeq" id="WP_146201486.1">
    <property type="nucleotide sequence ID" value="NZ_QGGG01000010.1"/>
</dbReference>
<accession>A0A316C0K4</accession>
<dbReference type="OrthoDB" id="8117115at2"/>
<evidence type="ECO:0000313" key="2">
    <source>
        <dbReference type="Proteomes" id="UP000245396"/>
    </source>
</evidence>
<proteinExistence type="predicted"/>
<organism evidence="1 2">
    <name type="scientific">Pseudaminobacter salicylatoxidans</name>
    <dbReference type="NCBI Taxonomy" id="93369"/>
    <lineage>
        <taxon>Bacteria</taxon>
        <taxon>Pseudomonadati</taxon>
        <taxon>Pseudomonadota</taxon>
        <taxon>Alphaproteobacteria</taxon>
        <taxon>Hyphomicrobiales</taxon>
        <taxon>Phyllobacteriaceae</taxon>
        <taxon>Pseudaminobacter</taxon>
    </lineage>
</organism>
<reference evidence="1 2" key="1">
    <citation type="submission" date="2018-05" db="EMBL/GenBank/DDBJ databases">
        <title>Genomic Encyclopedia of Type Strains, Phase IV (KMG-IV): sequencing the most valuable type-strain genomes for metagenomic binning, comparative biology and taxonomic classification.</title>
        <authorList>
            <person name="Goeker M."/>
        </authorList>
    </citation>
    <scope>NUCLEOTIDE SEQUENCE [LARGE SCALE GENOMIC DNA]</scope>
    <source>
        <strain evidence="1 2">DSM 6986</strain>
    </source>
</reference>
<name>A0A316C0K4_PSESE</name>
<keyword evidence="2" id="KW-1185">Reference proteome</keyword>
<gene>
    <name evidence="1" type="ORF">C7441_11078</name>
</gene>
<sequence length="143" mass="16115">MRNDVAMPRDVLRRRKIGGYAALCAIGIDAEPGVFRVGAVEDVEVLLSRLQLGTWHDLHFSRLLWTPGIELARTVAADAEKFLSDIGAHLGRHWYRTDLDIIDDLFTAGITKLNAKAWHPHELLARLQTQANREADRFSEGVF</sequence>
<dbReference type="Proteomes" id="UP000245396">
    <property type="component" value="Unassembled WGS sequence"/>
</dbReference>